<proteinExistence type="inferred from homology"/>
<feature type="binding site" evidence="7">
    <location>
        <begin position="124"/>
        <end position="131"/>
    </location>
    <ligand>
        <name>ATP</name>
        <dbReference type="ChEBI" id="CHEBI:30616"/>
    </ligand>
</feature>
<dbReference type="PANTHER" id="PTHR13140:SF802">
    <property type="entry name" value="UNCONVENTIONAL MYOSIN-IB ISOFORM X1"/>
    <property type="match status" value="1"/>
</dbReference>
<evidence type="ECO:0000313" key="10">
    <source>
        <dbReference type="Proteomes" id="UP000828390"/>
    </source>
</evidence>
<comment type="similarity">
    <text evidence="1 7">Belongs to the TRAFAC class myosin-kinesin ATPase superfamily. Myosin family.</text>
</comment>
<name>A0A9D3YP90_DREPO</name>
<dbReference type="InterPro" id="IPR027417">
    <property type="entry name" value="P-loop_NTPase"/>
</dbReference>
<protein>
    <recommendedName>
        <fullName evidence="8">Myosin motor domain-containing protein</fullName>
    </recommendedName>
</protein>
<comment type="caution">
    <text evidence="7">Lacks conserved residue(s) required for the propagation of feature annotation.</text>
</comment>
<evidence type="ECO:0000259" key="8">
    <source>
        <dbReference type="PROSITE" id="PS51456"/>
    </source>
</evidence>
<dbReference type="GO" id="GO:0007015">
    <property type="term" value="P:actin filament organization"/>
    <property type="evidence" value="ECO:0007669"/>
    <property type="project" value="TreeGrafter"/>
</dbReference>
<reference evidence="9" key="2">
    <citation type="submission" date="2020-11" db="EMBL/GenBank/DDBJ databases">
        <authorList>
            <person name="McCartney M.A."/>
            <person name="Auch B."/>
            <person name="Kono T."/>
            <person name="Mallez S."/>
            <person name="Becker A."/>
            <person name="Gohl D.M."/>
            <person name="Silverstein K.A.T."/>
            <person name="Koren S."/>
            <person name="Bechman K.B."/>
            <person name="Herman A."/>
            <person name="Abrahante J.E."/>
            <person name="Garbe J."/>
        </authorList>
    </citation>
    <scope>NUCLEOTIDE SEQUENCE</scope>
    <source>
        <strain evidence="9">Duluth1</strain>
        <tissue evidence="9">Whole animal</tissue>
    </source>
</reference>
<organism evidence="9 10">
    <name type="scientific">Dreissena polymorpha</name>
    <name type="common">Zebra mussel</name>
    <name type="synonym">Mytilus polymorpha</name>
    <dbReference type="NCBI Taxonomy" id="45954"/>
    <lineage>
        <taxon>Eukaryota</taxon>
        <taxon>Metazoa</taxon>
        <taxon>Spiralia</taxon>
        <taxon>Lophotrochozoa</taxon>
        <taxon>Mollusca</taxon>
        <taxon>Bivalvia</taxon>
        <taxon>Autobranchia</taxon>
        <taxon>Heteroconchia</taxon>
        <taxon>Euheterodonta</taxon>
        <taxon>Imparidentia</taxon>
        <taxon>Neoheterodontei</taxon>
        <taxon>Myida</taxon>
        <taxon>Dreissenoidea</taxon>
        <taxon>Dreissenidae</taxon>
        <taxon>Dreissena</taxon>
    </lineage>
</organism>
<keyword evidence="5 7" id="KW-0505">Motor protein</keyword>
<reference evidence="9" key="1">
    <citation type="journal article" date="2019" name="bioRxiv">
        <title>The Genome of the Zebra Mussel, Dreissena polymorpha: A Resource for Invasive Species Research.</title>
        <authorList>
            <person name="McCartney M.A."/>
            <person name="Auch B."/>
            <person name="Kono T."/>
            <person name="Mallez S."/>
            <person name="Zhang Y."/>
            <person name="Obille A."/>
            <person name="Becker A."/>
            <person name="Abrahante J.E."/>
            <person name="Garbe J."/>
            <person name="Badalamenti J.P."/>
            <person name="Herman A."/>
            <person name="Mangelson H."/>
            <person name="Liachko I."/>
            <person name="Sullivan S."/>
            <person name="Sone E.D."/>
            <person name="Koren S."/>
            <person name="Silverstein K.A.T."/>
            <person name="Beckman K.B."/>
            <person name="Gohl D.M."/>
        </authorList>
    </citation>
    <scope>NUCLEOTIDE SEQUENCE</scope>
    <source>
        <strain evidence="9">Duluth1</strain>
        <tissue evidence="9">Whole animal</tissue>
    </source>
</reference>
<dbReference type="GO" id="GO:0005902">
    <property type="term" value="C:microvillus"/>
    <property type="evidence" value="ECO:0007669"/>
    <property type="project" value="TreeGrafter"/>
</dbReference>
<evidence type="ECO:0000256" key="6">
    <source>
        <dbReference type="ARBA" id="ARBA00023203"/>
    </source>
</evidence>
<keyword evidence="3 7" id="KW-0067">ATP-binding</keyword>
<feature type="domain" description="Myosin motor" evidence="8">
    <location>
        <begin position="31"/>
        <end position="334"/>
    </location>
</feature>
<dbReference type="GO" id="GO:0006897">
    <property type="term" value="P:endocytosis"/>
    <property type="evidence" value="ECO:0007669"/>
    <property type="project" value="TreeGrafter"/>
</dbReference>
<sequence length="334" mass="37068">MNLPFRTVRKSSKNPVMALHQGALAIFENNVGVSDAVLLDPVTEDAFIDNIQERFKHDQIYTYIGTVVVSVNPYQKLPLYRPDIIEEYRSRNIYELPPHIYAISDEAYRSMRDRDLDQCIIISGESGSGKTEASKVIMQYVAEVSGKGRDIDRVKEQLLQSNPVLEAFGNAKTLRNDNSSRFGKYMDIEFDFKGDPIGGVITNYLLEKSRVASQSKGERNFHIFYQLLAGGDKTLLDSLKLTGQPEDYGFLNKSGCIRVPTVDDADNFNQVKTGMEVIGFTSSEITDVLQLVASILKLGNIRFDHRGNADGTDGCTIANMAGIVIASLSCPLSC</sequence>
<dbReference type="SMART" id="SM00242">
    <property type="entry name" value="MYSc"/>
    <property type="match status" value="1"/>
</dbReference>
<keyword evidence="6 7" id="KW-0009">Actin-binding</keyword>
<keyword evidence="10" id="KW-1185">Reference proteome</keyword>
<gene>
    <name evidence="9" type="ORF">DPMN_077057</name>
</gene>
<dbReference type="GO" id="GO:0005886">
    <property type="term" value="C:plasma membrane"/>
    <property type="evidence" value="ECO:0007669"/>
    <property type="project" value="TreeGrafter"/>
</dbReference>
<dbReference type="GO" id="GO:0030048">
    <property type="term" value="P:actin filament-based movement"/>
    <property type="evidence" value="ECO:0007669"/>
    <property type="project" value="TreeGrafter"/>
</dbReference>
<keyword evidence="2 7" id="KW-0547">Nucleotide-binding</keyword>
<dbReference type="Proteomes" id="UP000828390">
    <property type="component" value="Unassembled WGS sequence"/>
</dbReference>
<evidence type="ECO:0000256" key="5">
    <source>
        <dbReference type="ARBA" id="ARBA00023175"/>
    </source>
</evidence>
<dbReference type="GO" id="GO:0000146">
    <property type="term" value="F:microfilament motor activity"/>
    <property type="evidence" value="ECO:0007669"/>
    <property type="project" value="TreeGrafter"/>
</dbReference>
<evidence type="ECO:0000256" key="2">
    <source>
        <dbReference type="ARBA" id="ARBA00022741"/>
    </source>
</evidence>
<evidence type="ECO:0000313" key="9">
    <source>
        <dbReference type="EMBL" id="KAH3702056.1"/>
    </source>
</evidence>
<accession>A0A9D3YP90</accession>
<dbReference type="Pfam" id="PF00063">
    <property type="entry name" value="Myosin_head"/>
    <property type="match status" value="1"/>
</dbReference>
<dbReference type="FunFam" id="1.10.10.820:FF:000001">
    <property type="entry name" value="Myosin heavy chain"/>
    <property type="match status" value="1"/>
</dbReference>
<dbReference type="Gene3D" id="3.40.850.10">
    <property type="entry name" value="Kinesin motor domain"/>
    <property type="match status" value="1"/>
</dbReference>
<dbReference type="SUPFAM" id="SSF52540">
    <property type="entry name" value="P-loop containing nucleoside triphosphate hydrolases"/>
    <property type="match status" value="1"/>
</dbReference>
<comment type="caution">
    <text evidence="9">The sequence shown here is derived from an EMBL/GenBank/DDBJ whole genome shotgun (WGS) entry which is preliminary data.</text>
</comment>
<dbReference type="GO" id="GO:0005524">
    <property type="term" value="F:ATP binding"/>
    <property type="evidence" value="ECO:0007669"/>
    <property type="project" value="UniProtKB-UniRule"/>
</dbReference>
<dbReference type="PROSITE" id="PS51456">
    <property type="entry name" value="MYOSIN_MOTOR"/>
    <property type="match status" value="1"/>
</dbReference>
<dbReference type="GO" id="GO:0016459">
    <property type="term" value="C:myosin complex"/>
    <property type="evidence" value="ECO:0007669"/>
    <property type="project" value="UniProtKB-KW"/>
</dbReference>
<dbReference type="GO" id="GO:0005737">
    <property type="term" value="C:cytoplasm"/>
    <property type="evidence" value="ECO:0007669"/>
    <property type="project" value="TreeGrafter"/>
</dbReference>
<keyword evidence="4 7" id="KW-0518">Myosin</keyword>
<evidence type="ECO:0000256" key="3">
    <source>
        <dbReference type="ARBA" id="ARBA00022840"/>
    </source>
</evidence>
<dbReference type="EMBL" id="JAIWYP010000015">
    <property type="protein sequence ID" value="KAH3702056.1"/>
    <property type="molecule type" value="Genomic_DNA"/>
</dbReference>
<evidence type="ECO:0000256" key="4">
    <source>
        <dbReference type="ARBA" id="ARBA00023123"/>
    </source>
</evidence>
<dbReference type="PRINTS" id="PR00193">
    <property type="entry name" value="MYOSINHEAVY"/>
</dbReference>
<evidence type="ECO:0000256" key="7">
    <source>
        <dbReference type="PROSITE-ProRule" id="PRU00782"/>
    </source>
</evidence>
<evidence type="ECO:0000256" key="1">
    <source>
        <dbReference type="ARBA" id="ARBA00008314"/>
    </source>
</evidence>
<dbReference type="GO" id="GO:0051015">
    <property type="term" value="F:actin filament binding"/>
    <property type="evidence" value="ECO:0007669"/>
    <property type="project" value="TreeGrafter"/>
</dbReference>
<dbReference type="InterPro" id="IPR036961">
    <property type="entry name" value="Kinesin_motor_dom_sf"/>
</dbReference>
<feature type="non-terminal residue" evidence="9">
    <location>
        <position position="1"/>
    </location>
</feature>
<dbReference type="InterPro" id="IPR001609">
    <property type="entry name" value="Myosin_head_motor_dom-like"/>
</dbReference>
<dbReference type="PANTHER" id="PTHR13140">
    <property type="entry name" value="MYOSIN"/>
    <property type="match status" value="1"/>
</dbReference>
<dbReference type="AlphaFoldDB" id="A0A9D3YP90"/>